<feature type="region of interest" description="Disordered" evidence="1">
    <location>
        <begin position="51"/>
        <end position="76"/>
    </location>
</feature>
<feature type="compositionally biased region" description="Polar residues" evidence="1">
    <location>
        <begin position="53"/>
        <end position="63"/>
    </location>
</feature>
<accession>A0A2C9VZ54</accession>
<reference evidence="2" key="1">
    <citation type="submission" date="2016-02" db="EMBL/GenBank/DDBJ databases">
        <title>WGS assembly of Manihot esculenta.</title>
        <authorList>
            <person name="Bredeson J.V."/>
            <person name="Prochnik S.E."/>
            <person name="Lyons J.B."/>
            <person name="Schmutz J."/>
            <person name="Grimwood J."/>
            <person name="Vrebalov J."/>
            <person name="Bart R.S."/>
            <person name="Amuge T."/>
            <person name="Ferguson M.E."/>
            <person name="Green R."/>
            <person name="Putnam N."/>
            <person name="Stites J."/>
            <person name="Rounsley S."/>
            <person name="Rokhsar D.S."/>
        </authorList>
    </citation>
    <scope>NUCLEOTIDE SEQUENCE [LARGE SCALE GENOMIC DNA]</scope>
    <source>
        <tissue evidence="2">Leaf</tissue>
    </source>
</reference>
<protein>
    <submittedName>
        <fullName evidence="2">Uncharacterized protein</fullName>
    </submittedName>
</protein>
<organism evidence="2">
    <name type="scientific">Manihot esculenta</name>
    <name type="common">Cassava</name>
    <name type="synonym">Jatropha manihot</name>
    <dbReference type="NCBI Taxonomy" id="3983"/>
    <lineage>
        <taxon>Eukaryota</taxon>
        <taxon>Viridiplantae</taxon>
        <taxon>Streptophyta</taxon>
        <taxon>Embryophyta</taxon>
        <taxon>Tracheophyta</taxon>
        <taxon>Spermatophyta</taxon>
        <taxon>Magnoliopsida</taxon>
        <taxon>eudicotyledons</taxon>
        <taxon>Gunneridae</taxon>
        <taxon>Pentapetalae</taxon>
        <taxon>rosids</taxon>
        <taxon>fabids</taxon>
        <taxon>Malpighiales</taxon>
        <taxon>Euphorbiaceae</taxon>
        <taxon>Crotonoideae</taxon>
        <taxon>Manihoteae</taxon>
        <taxon>Manihot</taxon>
    </lineage>
</organism>
<sequence length="76" mass="8169">MRLHGQCQLLLKCFSESLKSKGSGEPFSNWASGAIFQVKYSSGYEDVAGAMESLSSEGSSPNEYSDGASSAVIRRR</sequence>
<proteinExistence type="predicted"/>
<dbReference type="AlphaFoldDB" id="A0A2C9VZ54"/>
<gene>
    <name evidence="2" type="ORF">MANES_05G193100</name>
</gene>
<evidence type="ECO:0000313" key="2">
    <source>
        <dbReference type="EMBL" id="OAY51163.1"/>
    </source>
</evidence>
<evidence type="ECO:0000256" key="1">
    <source>
        <dbReference type="SAM" id="MobiDB-lite"/>
    </source>
</evidence>
<name>A0A2C9VZ54_MANES</name>
<dbReference type="EMBL" id="CM004391">
    <property type="protein sequence ID" value="OAY51163.1"/>
    <property type="molecule type" value="Genomic_DNA"/>
</dbReference>